<dbReference type="VEuPathDB" id="PiroplasmaDB:TA05310"/>
<dbReference type="Gene3D" id="3.40.50.300">
    <property type="entry name" value="P-loop containing nucleotide triphosphate hydrolases"/>
    <property type="match status" value="1"/>
</dbReference>
<dbReference type="CDD" id="cd01876">
    <property type="entry name" value="YihA_EngB"/>
    <property type="match status" value="1"/>
</dbReference>
<proteinExistence type="predicted"/>
<keyword evidence="2" id="KW-0547">Nucleotide-binding</keyword>
<dbReference type="GO" id="GO:0003746">
    <property type="term" value="F:translation elongation factor activity"/>
    <property type="evidence" value="ECO:0007669"/>
    <property type="project" value="UniProtKB-KW"/>
</dbReference>
<dbReference type="EMBL" id="UIVS01000003">
    <property type="protein sequence ID" value="SVP92485.1"/>
    <property type="molecule type" value="Genomic_DNA"/>
</dbReference>
<evidence type="ECO:0000259" key="5">
    <source>
        <dbReference type="Pfam" id="PF01926"/>
    </source>
</evidence>
<gene>
    <name evidence="7" type="ORF">TAT_000227900</name>
    <name evidence="6" type="ORF">TAV_000228000</name>
</gene>
<evidence type="ECO:0000313" key="6">
    <source>
        <dbReference type="EMBL" id="SVP92485.1"/>
    </source>
</evidence>
<dbReference type="Pfam" id="PF01926">
    <property type="entry name" value="MMR_HSR1"/>
    <property type="match status" value="1"/>
</dbReference>
<reference evidence="7" key="1">
    <citation type="submission" date="2018-07" db="EMBL/GenBank/DDBJ databases">
        <authorList>
            <person name="Quirk P.G."/>
            <person name="Krulwich T.A."/>
        </authorList>
    </citation>
    <scope>NUCLEOTIDE SEQUENCE</scope>
    <source>
        <strain evidence="7">Anand</strain>
    </source>
</reference>
<dbReference type="AlphaFoldDB" id="A0A3B0N645"/>
<evidence type="ECO:0000256" key="2">
    <source>
        <dbReference type="ARBA" id="ARBA00022741"/>
    </source>
</evidence>
<keyword evidence="4" id="KW-0342">GTP-binding</keyword>
<keyword evidence="1" id="KW-0479">Metal-binding</keyword>
<keyword evidence="3" id="KW-0460">Magnesium</keyword>
<protein>
    <submittedName>
        <fullName evidence="7">50S ribosome-binding GTPase/Elongation factor Tu GTP binding domain containing protein, putative</fullName>
    </submittedName>
</protein>
<keyword evidence="7" id="KW-0648">Protein biosynthesis</keyword>
<evidence type="ECO:0000256" key="1">
    <source>
        <dbReference type="ARBA" id="ARBA00022723"/>
    </source>
</evidence>
<dbReference type="PANTHER" id="PTHR11649">
    <property type="entry name" value="MSS1/TRME-RELATED GTP-BINDING PROTEIN"/>
    <property type="match status" value="1"/>
</dbReference>
<dbReference type="InterPro" id="IPR030393">
    <property type="entry name" value="G_ENGB_dom"/>
</dbReference>
<name>A0A3B0N645_THEAN</name>
<evidence type="ECO:0000256" key="4">
    <source>
        <dbReference type="ARBA" id="ARBA00023134"/>
    </source>
</evidence>
<dbReference type="EMBL" id="UIVT01000003">
    <property type="protein sequence ID" value="SVP93289.1"/>
    <property type="molecule type" value="Genomic_DNA"/>
</dbReference>
<sequence length="410" mass="46654">MLLYNRYLLTKFEPDVVKINFSKGILNHLLSNSIGKPTTKDELIHYKRSRKLNKLSPLIFNRYKPKVKLLASTLSCDSFPRNHIPEICIFGAAKSGKSSLLNAILNKPNLSKTQFKTSKLHFFKVGGSNGIVMLVDMPNCIKHNKPEENLKNEKILEICLNYLKYRQNLLLTIIIIDSLKGITSEDLHLINFCNHNRLNFLVVLNKSDLFKPVELTKKIQTMENQLISFKYKINNIIPVSSTKLQNINQLHQILTDFINNTKTNTDAQITTPGEPDLHKNTIINTPTKNFLDKVNSVENNLVPSKEVDGIPNEMCISPEVKPTIIPHNDNLFIKLNVSINHLVKVADDSISTTNNLVTSANASTTSEVEEMKSLFDAKCMNCLNTKYKVNKLKLNTSYKKVFKLYRSKQL</sequence>
<dbReference type="PANTHER" id="PTHR11649:SF13">
    <property type="entry name" value="ENGB-TYPE G DOMAIN-CONTAINING PROTEIN"/>
    <property type="match status" value="1"/>
</dbReference>
<accession>A0A3B0N645</accession>
<dbReference type="InterPro" id="IPR027417">
    <property type="entry name" value="P-loop_NTPase"/>
</dbReference>
<evidence type="ECO:0000256" key="3">
    <source>
        <dbReference type="ARBA" id="ARBA00022842"/>
    </source>
</evidence>
<dbReference type="SUPFAM" id="SSF52540">
    <property type="entry name" value="P-loop containing nucleoside triphosphate hydrolases"/>
    <property type="match status" value="1"/>
</dbReference>
<dbReference type="GO" id="GO:0046872">
    <property type="term" value="F:metal ion binding"/>
    <property type="evidence" value="ECO:0007669"/>
    <property type="project" value="UniProtKB-KW"/>
</dbReference>
<feature type="domain" description="G" evidence="5">
    <location>
        <begin position="86"/>
        <end position="206"/>
    </location>
</feature>
<keyword evidence="7" id="KW-0251">Elongation factor</keyword>
<organism evidence="7">
    <name type="scientific">Theileria annulata</name>
    <dbReference type="NCBI Taxonomy" id="5874"/>
    <lineage>
        <taxon>Eukaryota</taxon>
        <taxon>Sar</taxon>
        <taxon>Alveolata</taxon>
        <taxon>Apicomplexa</taxon>
        <taxon>Aconoidasida</taxon>
        <taxon>Piroplasmida</taxon>
        <taxon>Theileriidae</taxon>
        <taxon>Theileria</taxon>
    </lineage>
</organism>
<evidence type="ECO:0000313" key="7">
    <source>
        <dbReference type="EMBL" id="SVP93289.1"/>
    </source>
</evidence>
<dbReference type="GO" id="GO:0005525">
    <property type="term" value="F:GTP binding"/>
    <property type="evidence" value="ECO:0007669"/>
    <property type="project" value="UniProtKB-KW"/>
</dbReference>
<dbReference type="InterPro" id="IPR006073">
    <property type="entry name" value="GTP-bd"/>
</dbReference>